<protein>
    <submittedName>
        <fullName evidence="2">Uncharacterized protein</fullName>
    </submittedName>
</protein>
<organism evidence="2">
    <name type="scientific">viral metagenome</name>
    <dbReference type="NCBI Taxonomy" id="1070528"/>
    <lineage>
        <taxon>unclassified sequences</taxon>
        <taxon>metagenomes</taxon>
        <taxon>organismal metagenomes</taxon>
    </lineage>
</organism>
<dbReference type="EMBL" id="MN740737">
    <property type="protein sequence ID" value="QHU09427.1"/>
    <property type="molecule type" value="Genomic_DNA"/>
</dbReference>
<evidence type="ECO:0000313" key="2">
    <source>
        <dbReference type="EMBL" id="QHU09427.1"/>
    </source>
</evidence>
<reference evidence="2" key="1">
    <citation type="journal article" date="2020" name="Nature">
        <title>Giant virus diversity and host interactions through global metagenomics.</title>
        <authorList>
            <person name="Schulz F."/>
            <person name="Roux S."/>
            <person name="Paez-Espino D."/>
            <person name="Jungbluth S."/>
            <person name="Walsh D.A."/>
            <person name="Denef V.J."/>
            <person name="McMahon K.D."/>
            <person name="Konstantinidis K.T."/>
            <person name="Eloe-Fadrosh E.A."/>
            <person name="Kyrpides N.C."/>
            <person name="Woyke T."/>
        </authorList>
    </citation>
    <scope>NUCLEOTIDE SEQUENCE</scope>
    <source>
        <strain evidence="2">GVMAG-S-1101164-105</strain>
    </source>
</reference>
<feature type="region of interest" description="Disordered" evidence="1">
    <location>
        <begin position="26"/>
        <end position="45"/>
    </location>
</feature>
<dbReference type="AlphaFoldDB" id="A0A6C0JYF4"/>
<evidence type="ECO:0000256" key="1">
    <source>
        <dbReference type="SAM" id="MobiDB-lite"/>
    </source>
</evidence>
<proteinExistence type="predicted"/>
<sequence>MDSKMFRLPTAPNFYNRDVPVDVRTHARQQSAGAPDSRFPGWPGPMSDGRLVTDYSAHCENNIPAGSQYATTRWMQRNADEIMNFARKRTAQTLGGSHPYDTSVVPPATEVFKCSKSECTRQSTGAPGAIGTERSEPLNFDLFGTYTLPQFPAPKKLVGGTTLEEGGRNTRR</sequence>
<accession>A0A6C0JYF4</accession>
<name>A0A6C0JYF4_9ZZZZ</name>